<comment type="caution">
    <text evidence="1">The sequence shown here is derived from an EMBL/GenBank/DDBJ whole genome shotgun (WGS) entry which is preliminary data.</text>
</comment>
<accession>A0AAW5MVR5</accession>
<protein>
    <submittedName>
        <fullName evidence="1">Molybdopterin-dependent oxidoreductase</fullName>
    </submittedName>
</protein>
<name>A0AAW5MVR5_9ESCH</name>
<organism evidence="1 2">
    <name type="scientific">Escherichia marmotae</name>
    <dbReference type="NCBI Taxonomy" id="1499973"/>
    <lineage>
        <taxon>Bacteria</taxon>
        <taxon>Pseudomonadati</taxon>
        <taxon>Pseudomonadota</taxon>
        <taxon>Gammaproteobacteria</taxon>
        <taxon>Enterobacterales</taxon>
        <taxon>Enterobacteriaceae</taxon>
        <taxon>Escherichia</taxon>
    </lineage>
</organism>
<dbReference type="EMBL" id="JANPXH010002115">
    <property type="protein sequence ID" value="MCR6680006.1"/>
    <property type="molecule type" value="Genomic_DNA"/>
</dbReference>
<evidence type="ECO:0000313" key="1">
    <source>
        <dbReference type="EMBL" id="MCR6680006.1"/>
    </source>
</evidence>
<dbReference type="InterPro" id="IPR050123">
    <property type="entry name" value="Prok_molybdopt-oxidoreductase"/>
</dbReference>
<proteinExistence type="predicted"/>
<feature type="non-terminal residue" evidence="1">
    <location>
        <position position="76"/>
    </location>
</feature>
<evidence type="ECO:0000313" key="2">
    <source>
        <dbReference type="Proteomes" id="UP001206878"/>
    </source>
</evidence>
<dbReference type="SUPFAM" id="SSF53706">
    <property type="entry name" value="Formate dehydrogenase/DMSO reductase, domains 1-3"/>
    <property type="match status" value="1"/>
</dbReference>
<dbReference type="Proteomes" id="UP001206878">
    <property type="component" value="Unassembled WGS sequence"/>
</dbReference>
<gene>
    <name evidence="1" type="ORF">NVV43_32200</name>
</gene>
<feature type="non-terminal residue" evidence="1">
    <location>
        <position position="1"/>
    </location>
</feature>
<sequence>LPPASPMTCGDQTDVTESADWYNSSYINATRTNVPHTRTPDAHYFTEVRNKGTKTIANTPDYSQVAKLSDQSLAPK</sequence>
<dbReference type="PANTHER" id="PTHR43105">
    <property type="entry name" value="RESPIRATORY NITRATE REDUCTASE"/>
    <property type="match status" value="1"/>
</dbReference>
<dbReference type="GO" id="GO:0016020">
    <property type="term" value="C:membrane"/>
    <property type="evidence" value="ECO:0007669"/>
    <property type="project" value="TreeGrafter"/>
</dbReference>
<dbReference type="AlphaFoldDB" id="A0AAW5MVR5"/>
<dbReference type="PANTHER" id="PTHR43105:SF2">
    <property type="entry name" value="RESPIRATORY NITRATE REDUCTASE 2 ALPHA CHAIN"/>
    <property type="match status" value="1"/>
</dbReference>
<reference evidence="1" key="1">
    <citation type="submission" date="2022-07" db="EMBL/GenBank/DDBJ databases">
        <title>Diversity of ethanolamine utilization by human commensal Escherichia coli.</title>
        <authorList>
            <person name="Jubelin G."/>
        </authorList>
    </citation>
    <scope>NUCLEOTIDE SEQUENCE</scope>
    <source>
        <strain evidence="1">S1</strain>
    </source>
</reference>
<dbReference type="Gene3D" id="3.40.50.12440">
    <property type="match status" value="1"/>
</dbReference>